<comment type="caution">
    <text evidence="3">The sequence shown here is derived from an EMBL/GenBank/DDBJ whole genome shotgun (WGS) entry which is preliminary data.</text>
</comment>
<evidence type="ECO:0000259" key="2">
    <source>
        <dbReference type="PROSITE" id="PS50102"/>
    </source>
</evidence>
<organism evidence="3 4">
    <name type="scientific">Hibiscus sabdariffa</name>
    <name type="common">roselle</name>
    <dbReference type="NCBI Taxonomy" id="183260"/>
    <lineage>
        <taxon>Eukaryota</taxon>
        <taxon>Viridiplantae</taxon>
        <taxon>Streptophyta</taxon>
        <taxon>Embryophyta</taxon>
        <taxon>Tracheophyta</taxon>
        <taxon>Spermatophyta</taxon>
        <taxon>Magnoliopsida</taxon>
        <taxon>eudicotyledons</taxon>
        <taxon>Gunneridae</taxon>
        <taxon>Pentapetalae</taxon>
        <taxon>rosids</taxon>
        <taxon>malvids</taxon>
        <taxon>Malvales</taxon>
        <taxon>Malvaceae</taxon>
        <taxon>Malvoideae</taxon>
        <taxon>Hibiscus</taxon>
    </lineage>
</organism>
<name>A0ABR2G8G5_9ROSI</name>
<reference evidence="3 4" key="1">
    <citation type="journal article" date="2024" name="G3 (Bethesda)">
        <title>Genome assembly of Hibiscus sabdariffa L. provides insights into metabolisms of medicinal natural products.</title>
        <authorList>
            <person name="Kim T."/>
        </authorList>
    </citation>
    <scope>NUCLEOTIDE SEQUENCE [LARGE SCALE GENOMIC DNA]</scope>
    <source>
        <strain evidence="3">TK-2024</strain>
        <tissue evidence="3">Old leaves</tissue>
    </source>
</reference>
<dbReference type="Gene3D" id="3.30.70.330">
    <property type="match status" value="1"/>
</dbReference>
<proteinExistence type="predicted"/>
<dbReference type="InterPro" id="IPR000504">
    <property type="entry name" value="RRM_dom"/>
</dbReference>
<dbReference type="InterPro" id="IPR035979">
    <property type="entry name" value="RBD_domain_sf"/>
</dbReference>
<dbReference type="Pfam" id="PF00076">
    <property type="entry name" value="RRM_1"/>
    <property type="match status" value="1"/>
</dbReference>
<evidence type="ECO:0000256" key="1">
    <source>
        <dbReference type="PROSITE-ProRule" id="PRU00176"/>
    </source>
</evidence>
<sequence length="90" mass="10135">MGNNDNSSTKEELRSLLDPLAKSQLVNLLSRLGSQYPSIAEEIKRKSRGYGFITYRRKESMHSALRVPTKLIDGVVKLGEEALKSWNISL</sequence>
<protein>
    <recommendedName>
        <fullName evidence="2">RRM domain-containing protein</fullName>
    </recommendedName>
</protein>
<dbReference type="EMBL" id="JBBPBM010000002">
    <property type="protein sequence ID" value="KAK8596867.1"/>
    <property type="molecule type" value="Genomic_DNA"/>
</dbReference>
<evidence type="ECO:0000313" key="3">
    <source>
        <dbReference type="EMBL" id="KAK8596867.1"/>
    </source>
</evidence>
<keyword evidence="4" id="KW-1185">Reference proteome</keyword>
<dbReference type="SUPFAM" id="SSF54928">
    <property type="entry name" value="RNA-binding domain, RBD"/>
    <property type="match status" value="1"/>
</dbReference>
<feature type="domain" description="RRM" evidence="2">
    <location>
        <begin position="1"/>
        <end position="90"/>
    </location>
</feature>
<dbReference type="PROSITE" id="PS50102">
    <property type="entry name" value="RRM"/>
    <property type="match status" value="1"/>
</dbReference>
<dbReference type="InterPro" id="IPR012677">
    <property type="entry name" value="Nucleotide-bd_a/b_plait_sf"/>
</dbReference>
<keyword evidence="1" id="KW-0694">RNA-binding</keyword>
<evidence type="ECO:0000313" key="4">
    <source>
        <dbReference type="Proteomes" id="UP001472677"/>
    </source>
</evidence>
<dbReference type="Proteomes" id="UP001472677">
    <property type="component" value="Unassembled WGS sequence"/>
</dbReference>
<accession>A0ABR2G8G5</accession>
<gene>
    <name evidence="3" type="ORF">V6N12_065346</name>
</gene>